<dbReference type="AlphaFoldDB" id="A0AAW4NKJ7"/>
<evidence type="ECO:0000313" key="2">
    <source>
        <dbReference type="Proteomes" id="UP001196873"/>
    </source>
</evidence>
<dbReference type="EMBL" id="JAHXRF010000007">
    <property type="protein sequence ID" value="MBW4865551.1"/>
    <property type="molecule type" value="Genomic_DNA"/>
</dbReference>
<accession>A0AAW4NKJ7</accession>
<comment type="caution">
    <text evidence="1">The sequence shown here is derived from an EMBL/GenBank/DDBJ whole genome shotgun (WGS) entry which is preliminary data.</text>
</comment>
<gene>
    <name evidence="1" type="ORF">KZY68_05870</name>
</gene>
<organism evidence="1 2">
    <name type="scientific">Segatella salivae</name>
    <dbReference type="NCBI Taxonomy" id="228604"/>
    <lineage>
        <taxon>Bacteria</taxon>
        <taxon>Pseudomonadati</taxon>
        <taxon>Bacteroidota</taxon>
        <taxon>Bacteroidia</taxon>
        <taxon>Bacteroidales</taxon>
        <taxon>Prevotellaceae</taxon>
        <taxon>Segatella</taxon>
    </lineage>
</organism>
<evidence type="ECO:0008006" key="3">
    <source>
        <dbReference type="Google" id="ProtNLM"/>
    </source>
</evidence>
<reference evidence="1" key="1">
    <citation type="submission" date="2021-07" db="EMBL/GenBank/DDBJ databases">
        <title>Genomic diversity and antimicrobial resistance of Prevotella spp. isolated from chronic lung disease airways.</title>
        <authorList>
            <person name="Webb K.A."/>
            <person name="Olagoke O.S."/>
            <person name="Baird T."/>
            <person name="Neill J."/>
            <person name="Pham A."/>
            <person name="Wells T.J."/>
            <person name="Ramsay K.A."/>
            <person name="Bell S.C."/>
            <person name="Sarovich D.S."/>
            <person name="Price E.P."/>
        </authorList>
    </citation>
    <scope>NUCLEOTIDE SEQUENCE</scope>
    <source>
        <strain evidence="1">SCHI0047.S.3</strain>
    </source>
</reference>
<sequence>MKSKHSPLLSILLLATYSIILLLSACKETKSVEQSNRKSQPKQTIKALKLTKAYKNLTTDADTTCAGWHIILQSADAPYKVKNEDFYDKIVLITLYKNGKLLVDRQEITTKNLHKKPQPYLQLYPAWVNLITRTTAQIGINNCFPESDACWLYTLFYGQDGRMKKKVLKIEMDESDTVAEFFRSWIHECQLKPIDVSSLKMVANEFCLPSLAKQLDYKNWQKILPKKVVNRINTDIEVDAKTSFVSENYLTHRGIVCFYTHNFKQKIDSVHYELALKMQEDSTQTIAGISKIWHE</sequence>
<proteinExistence type="predicted"/>
<name>A0AAW4NKJ7_9BACT</name>
<evidence type="ECO:0000313" key="1">
    <source>
        <dbReference type="EMBL" id="MBW4865551.1"/>
    </source>
</evidence>
<protein>
    <recommendedName>
        <fullName evidence="3">Lipoprotein</fullName>
    </recommendedName>
</protein>
<dbReference type="PROSITE" id="PS51257">
    <property type="entry name" value="PROKAR_LIPOPROTEIN"/>
    <property type="match status" value="1"/>
</dbReference>
<dbReference type="Proteomes" id="UP001196873">
    <property type="component" value="Unassembled WGS sequence"/>
</dbReference>